<comment type="caution">
    <text evidence="2">The sequence shown here is derived from an EMBL/GenBank/DDBJ whole genome shotgun (WGS) entry which is preliminary data.</text>
</comment>
<dbReference type="InterPro" id="IPR032506">
    <property type="entry name" value="SGSH_C"/>
</dbReference>
<accession>X0XJT6</accession>
<evidence type="ECO:0000313" key="2">
    <source>
        <dbReference type="EMBL" id="GAG35592.1"/>
    </source>
</evidence>
<dbReference type="Gene3D" id="3.40.720.10">
    <property type="entry name" value="Alkaline Phosphatase, subunit A"/>
    <property type="match status" value="1"/>
</dbReference>
<dbReference type="AlphaFoldDB" id="X0XJT6"/>
<organism evidence="2">
    <name type="scientific">marine sediment metagenome</name>
    <dbReference type="NCBI Taxonomy" id="412755"/>
    <lineage>
        <taxon>unclassified sequences</taxon>
        <taxon>metagenomes</taxon>
        <taxon>ecological metagenomes</taxon>
    </lineage>
</organism>
<proteinExistence type="predicted"/>
<dbReference type="PANTHER" id="PTHR43108">
    <property type="entry name" value="N-ACETYLGLUCOSAMINE-6-SULFATASE FAMILY MEMBER"/>
    <property type="match status" value="1"/>
</dbReference>
<feature type="domain" description="N-sulphoglucosamine sulphohydrolase C-terminal" evidence="1">
    <location>
        <begin position="2"/>
        <end position="57"/>
    </location>
</feature>
<gene>
    <name evidence="2" type="ORF">S01H1_65249</name>
</gene>
<evidence type="ECO:0000259" key="1">
    <source>
        <dbReference type="Pfam" id="PF16347"/>
    </source>
</evidence>
<reference evidence="2" key="1">
    <citation type="journal article" date="2014" name="Front. Microbiol.">
        <title>High frequency of phylogenetically diverse reductive dehalogenase-homologous genes in deep subseafloor sedimentary metagenomes.</title>
        <authorList>
            <person name="Kawai M."/>
            <person name="Futagami T."/>
            <person name="Toyoda A."/>
            <person name="Takaki Y."/>
            <person name="Nishi S."/>
            <person name="Hori S."/>
            <person name="Arai W."/>
            <person name="Tsubouchi T."/>
            <person name="Morono Y."/>
            <person name="Uchiyama I."/>
            <person name="Ito T."/>
            <person name="Fujiyama A."/>
            <person name="Inagaki F."/>
            <person name="Takami H."/>
        </authorList>
    </citation>
    <scope>NUCLEOTIDE SEQUENCE</scope>
    <source>
        <strain evidence="2">Expedition CK06-06</strain>
    </source>
</reference>
<protein>
    <recommendedName>
        <fullName evidence="1">N-sulphoglucosamine sulphohydrolase C-terminal domain-containing protein</fullName>
    </recommendedName>
</protein>
<sequence>MFYDCLTRIPLIVSWPGHIPEGVVDESMANLVDIVPTLFALQDIDIPAGMEGEPLPTCTNAAPRDATFSEYGAGGRPFTANDLDRMRAAGGIRPFSRSLQWREAEGKRKMIRTRDWKVVHDPMGDKDELYDLGNDPWEQENLIDDASFAGKARELKSRLLDWAGQDTKSVPLPDYPPIRS</sequence>
<name>X0XJT6_9ZZZZ</name>
<dbReference type="Pfam" id="PF16347">
    <property type="entry name" value="SGSH_C"/>
    <property type="match status" value="1"/>
</dbReference>
<dbReference type="EMBL" id="BARS01043061">
    <property type="protein sequence ID" value="GAG35592.1"/>
    <property type="molecule type" value="Genomic_DNA"/>
</dbReference>
<dbReference type="SUPFAM" id="SSF53649">
    <property type="entry name" value="Alkaline phosphatase-like"/>
    <property type="match status" value="1"/>
</dbReference>
<dbReference type="InterPro" id="IPR017850">
    <property type="entry name" value="Alkaline_phosphatase_core_sf"/>
</dbReference>
<dbReference type="PANTHER" id="PTHR43108:SF8">
    <property type="entry name" value="SD21168P"/>
    <property type="match status" value="1"/>
</dbReference>